<sequence>MKKLIGLALGLGLVLSVVSCGNRSKVIAKVGSQKITLGQFDDNYRAPVPPPDSAAALTAKRRLLDQMVEQKLMALEALARKLDKEPKLQKEYEDLTKNMLMGQLYRQEILEKSQPTDREIKDYYKRMGTEVKARHILVKAEAEAKAIYQSLKDGADFEETARQKSQDPGSAPRGGDLGWFGWGRMVQAFQKAVFDLKPGQLGKPVQTPFGFHIIRMDSTRAAEIKPFDQMKDMIKQQLTASKPREMANEYVEKIKSSARVKIKKEVLDLLAAKQPQTQGPALLPLLGDEAEKKKTIVTYSGGSWTVEVFYNKLNKMFGGNADLRNPAGLEQQVQAMLVEDLLLARAKSKNLENNSKVKQQMKKAWDEMLAAALYQSEVGPKVSVNPESVKVYYTRNKKEFYQPAKAMVRQIVTRTKPEAEAVYKLLSQGADFAATASEKSVDWTKSSGGALGEVTQNDPRFPEVSKMAFAAGLNQVSRPFAVKDGFAVIKVSARTPGKQMSFDEVKAPIEQNLAQGQEQMLYLRLIEALKSKYPVSIDENILKLAGQQKPEKGK</sequence>
<dbReference type="PROSITE" id="PS51257">
    <property type="entry name" value="PROKAR_LIPOPROTEIN"/>
    <property type="match status" value="1"/>
</dbReference>
<dbReference type="EMBL" id="JACQXR010000008">
    <property type="protein sequence ID" value="MBI4725764.1"/>
    <property type="molecule type" value="Genomic_DNA"/>
</dbReference>
<evidence type="ECO:0000313" key="4">
    <source>
        <dbReference type="Proteomes" id="UP000736328"/>
    </source>
</evidence>
<organism evidence="3 4">
    <name type="scientific">candidate division TA06 bacterium</name>
    <dbReference type="NCBI Taxonomy" id="2250710"/>
    <lineage>
        <taxon>Bacteria</taxon>
        <taxon>Bacteria division TA06</taxon>
    </lineage>
</organism>
<dbReference type="GO" id="GO:0003755">
    <property type="term" value="F:peptidyl-prolyl cis-trans isomerase activity"/>
    <property type="evidence" value="ECO:0007669"/>
    <property type="project" value="UniProtKB-KW"/>
</dbReference>
<evidence type="ECO:0000256" key="1">
    <source>
        <dbReference type="PROSITE-ProRule" id="PRU00278"/>
    </source>
</evidence>
<dbReference type="Proteomes" id="UP000736328">
    <property type="component" value="Unassembled WGS sequence"/>
</dbReference>
<dbReference type="PROSITE" id="PS50198">
    <property type="entry name" value="PPIC_PPIASE_2"/>
    <property type="match status" value="2"/>
</dbReference>
<name>A0A933MIL9_UNCT6</name>
<evidence type="ECO:0000313" key="3">
    <source>
        <dbReference type="EMBL" id="MBI4725764.1"/>
    </source>
</evidence>
<dbReference type="InterPro" id="IPR000297">
    <property type="entry name" value="PPIase_PpiC"/>
</dbReference>
<comment type="caution">
    <text evidence="3">The sequence shown here is derived from an EMBL/GenBank/DDBJ whole genome shotgun (WGS) entry which is preliminary data.</text>
</comment>
<evidence type="ECO:0000259" key="2">
    <source>
        <dbReference type="PROSITE" id="PS50198"/>
    </source>
</evidence>
<accession>A0A933MIL9</accession>
<proteinExistence type="predicted"/>
<feature type="domain" description="PpiC" evidence="2">
    <location>
        <begin position="128"/>
        <end position="218"/>
    </location>
</feature>
<dbReference type="InterPro" id="IPR027304">
    <property type="entry name" value="Trigger_fact/SurA_dom_sf"/>
</dbReference>
<protein>
    <submittedName>
        <fullName evidence="3">Peptidyl-prolyl cis-trans isomerase</fullName>
    </submittedName>
</protein>
<dbReference type="InterPro" id="IPR046357">
    <property type="entry name" value="PPIase_dom_sf"/>
</dbReference>
<dbReference type="Pfam" id="PF13616">
    <property type="entry name" value="Rotamase_3"/>
    <property type="match status" value="1"/>
</dbReference>
<gene>
    <name evidence="3" type="ORF">HY768_00815</name>
</gene>
<keyword evidence="1" id="KW-0697">Rotamase</keyword>
<dbReference type="AlphaFoldDB" id="A0A933MIL9"/>
<dbReference type="Gene3D" id="1.10.8.1040">
    <property type="match status" value="1"/>
</dbReference>
<dbReference type="Gene3D" id="3.10.50.40">
    <property type="match status" value="2"/>
</dbReference>
<keyword evidence="1 3" id="KW-0413">Isomerase</keyword>
<dbReference type="SUPFAM" id="SSF54534">
    <property type="entry name" value="FKBP-like"/>
    <property type="match status" value="2"/>
</dbReference>
<dbReference type="InterPro" id="IPR050245">
    <property type="entry name" value="PrsA_foldase"/>
</dbReference>
<feature type="domain" description="PpiC" evidence="2">
    <location>
        <begin position="403"/>
        <end position="493"/>
    </location>
</feature>
<dbReference type="PANTHER" id="PTHR47245">
    <property type="entry name" value="PEPTIDYLPROLYL ISOMERASE"/>
    <property type="match status" value="1"/>
</dbReference>
<reference evidence="3" key="1">
    <citation type="submission" date="2020-07" db="EMBL/GenBank/DDBJ databases">
        <title>Huge and variable diversity of episymbiotic CPR bacteria and DPANN archaea in groundwater ecosystems.</title>
        <authorList>
            <person name="He C.Y."/>
            <person name="Keren R."/>
            <person name="Whittaker M."/>
            <person name="Farag I.F."/>
            <person name="Doudna J."/>
            <person name="Cate J.H.D."/>
            <person name="Banfield J.F."/>
        </authorList>
    </citation>
    <scope>NUCLEOTIDE SEQUENCE</scope>
    <source>
        <strain evidence="3">NC_groundwater_1520_Pr4_B-0.1um_53_5</strain>
    </source>
</reference>
<dbReference type="SUPFAM" id="SSF109998">
    <property type="entry name" value="Triger factor/SurA peptide-binding domain-like"/>
    <property type="match status" value="1"/>
</dbReference>
<dbReference type="PANTHER" id="PTHR47245:SF2">
    <property type="entry name" value="PEPTIDYL-PROLYL CIS-TRANS ISOMERASE HP_0175-RELATED"/>
    <property type="match status" value="1"/>
</dbReference>
<dbReference type="Pfam" id="PF13145">
    <property type="entry name" value="Rotamase_2"/>
    <property type="match status" value="1"/>
</dbReference>